<protein>
    <submittedName>
        <fullName evidence="7">Acetyltransferase</fullName>
    </submittedName>
</protein>
<evidence type="ECO:0000259" key="6">
    <source>
        <dbReference type="Pfam" id="PF17836"/>
    </source>
</evidence>
<dbReference type="NCBIfam" id="TIGR03570">
    <property type="entry name" value="NeuD_NnaD"/>
    <property type="match status" value="1"/>
</dbReference>
<dbReference type="SUPFAM" id="SSF51161">
    <property type="entry name" value="Trimeric LpxA-like enzymes"/>
    <property type="match status" value="1"/>
</dbReference>
<keyword evidence="8" id="KW-1185">Reference proteome</keyword>
<feature type="binding site" evidence="5">
    <location>
        <begin position="33"/>
        <end position="34"/>
    </location>
    <ligand>
        <name>substrate</name>
    </ligand>
</feature>
<dbReference type="PANTHER" id="PTHR43300">
    <property type="entry name" value="ACETYLTRANSFERASE"/>
    <property type="match status" value="1"/>
</dbReference>
<evidence type="ECO:0000256" key="4">
    <source>
        <dbReference type="ARBA" id="ARBA00023315"/>
    </source>
</evidence>
<evidence type="ECO:0000256" key="1">
    <source>
        <dbReference type="ARBA" id="ARBA00007274"/>
    </source>
</evidence>
<accession>A0A4Q5M5U1</accession>
<dbReference type="GO" id="GO:0016746">
    <property type="term" value="F:acyltransferase activity"/>
    <property type="evidence" value="ECO:0007669"/>
    <property type="project" value="UniProtKB-KW"/>
</dbReference>
<dbReference type="InterPro" id="IPR050179">
    <property type="entry name" value="Trans_hexapeptide_repeat"/>
</dbReference>
<proteinExistence type="inferred from homology"/>
<evidence type="ECO:0000313" key="8">
    <source>
        <dbReference type="Proteomes" id="UP000293162"/>
    </source>
</evidence>
<name>A0A4Q5M5U1_9BACT</name>
<keyword evidence="3" id="KW-0677">Repeat</keyword>
<feature type="binding site" evidence="5">
    <location>
        <position position="72"/>
    </location>
    <ligand>
        <name>substrate</name>
    </ligand>
</feature>
<evidence type="ECO:0000256" key="2">
    <source>
        <dbReference type="ARBA" id="ARBA00022679"/>
    </source>
</evidence>
<comment type="similarity">
    <text evidence="1">Belongs to the transferase hexapeptide repeat family.</text>
</comment>
<dbReference type="CDD" id="cd03360">
    <property type="entry name" value="LbH_AT_putative"/>
    <property type="match status" value="1"/>
</dbReference>
<dbReference type="InterPro" id="IPR011004">
    <property type="entry name" value="Trimer_LpxA-like_sf"/>
</dbReference>
<dbReference type="Proteomes" id="UP000293162">
    <property type="component" value="Unassembled WGS sequence"/>
</dbReference>
<organism evidence="7 8">
    <name type="scientific">Emticicia agri</name>
    <dbReference type="NCBI Taxonomy" id="2492393"/>
    <lineage>
        <taxon>Bacteria</taxon>
        <taxon>Pseudomonadati</taxon>
        <taxon>Bacteroidota</taxon>
        <taxon>Cytophagia</taxon>
        <taxon>Cytophagales</taxon>
        <taxon>Leadbetterellaceae</taxon>
        <taxon>Emticicia</taxon>
    </lineage>
</organism>
<dbReference type="AlphaFoldDB" id="A0A4Q5M5U1"/>
<dbReference type="InterPro" id="IPR020019">
    <property type="entry name" value="AcTrfase_PglD-like"/>
</dbReference>
<dbReference type="Pfam" id="PF17836">
    <property type="entry name" value="PglD_N"/>
    <property type="match status" value="1"/>
</dbReference>
<dbReference type="InterPro" id="IPR041561">
    <property type="entry name" value="PglD_N"/>
</dbReference>
<comment type="caution">
    <text evidence="7">The sequence shown here is derived from an EMBL/GenBank/DDBJ whole genome shotgun (WGS) entry which is preliminary data.</text>
</comment>
<dbReference type="PROSITE" id="PS00101">
    <property type="entry name" value="HEXAPEP_TRANSFERASES"/>
    <property type="match status" value="1"/>
</dbReference>
<dbReference type="Pfam" id="PF00132">
    <property type="entry name" value="Hexapep"/>
    <property type="match status" value="2"/>
</dbReference>
<gene>
    <name evidence="7" type="ORF">EWM59_00605</name>
</gene>
<dbReference type="RefSeq" id="WP_130019002.1">
    <property type="nucleotide sequence ID" value="NZ_SEWF01000001.1"/>
</dbReference>
<dbReference type="InterPro" id="IPR018357">
    <property type="entry name" value="Hexapep_transf_CS"/>
</dbReference>
<dbReference type="Gene3D" id="2.160.10.10">
    <property type="entry name" value="Hexapeptide repeat proteins"/>
    <property type="match status" value="1"/>
</dbReference>
<sequence length="210" mass="22037">MQNPVLIFGAGTLGKIALDIFNRNNVLVYGFLDDDKKLHNTEIGEIVVLGETDDDGFLKIVGQKTEAFVAVGNTKVKKKVVEILNERRHVMPVNAIHDRAAVSENAIIGHGNLVMANATINPFAKIGNHCILHSGAVVDTEAKVADYVNIGTGAMINTGSEIAEGAFIGSGAIVVTGIKVGKNARVGAGSVVIEDVPDNATVFGNPAKKV</sequence>
<evidence type="ECO:0000256" key="3">
    <source>
        <dbReference type="ARBA" id="ARBA00022737"/>
    </source>
</evidence>
<reference evidence="7 8" key="1">
    <citation type="submission" date="2019-02" db="EMBL/GenBank/DDBJ databases">
        <title>Bacterial novel species Emticicia sp. 17J42-9 isolated from soil.</title>
        <authorList>
            <person name="Jung H.-Y."/>
        </authorList>
    </citation>
    <scope>NUCLEOTIDE SEQUENCE [LARGE SCALE GENOMIC DNA]</scope>
    <source>
        <strain evidence="7 8">17J42-9</strain>
    </source>
</reference>
<dbReference type="Gene3D" id="3.40.50.20">
    <property type="match status" value="1"/>
</dbReference>
<keyword evidence="4" id="KW-0012">Acyltransferase</keyword>
<feature type="domain" description="PglD N-terminal" evidence="6">
    <location>
        <begin position="5"/>
        <end position="83"/>
    </location>
</feature>
<evidence type="ECO:0000256" key="5">
    <source>
        <dbReference type="PIRSR" id="PIRSR620019-2"/>
    </source>
</evidence>
<keyword evidence="2 7" id="KW-0808">Transferase</keyword>
<evidence type="ECO:0000313" key="7">
    <source>
        <dbReference type="EMBL" id="RYU97655.1"/>
    </source>
</evidence>
<dbReference type="EMBL" id="SEWF01000001">
    <property type="protein sequence ID" value="RYU97655.1"/>
    <property type="molecule type" value="Genomic_DNA"/>
</dbReference>
<dbReference type="PANTHER" id="PTHR43300:SF7">
    <property type="entry name" value="UDP-N-ACETYLBACILLOSAMINE N-ACETYLTRANSFERASE"/>
    <property type="match status" value="1"/>
</dbReference>
<dbReference type="OrthoDB" id="9794407at2"/>
<dbReference type="InterPro" id="IPR001451">
    <property type="entry name" value="Hexapep"/>
</dbReference>